<dbReference type="SUPFAM" id="SSF48208">
    <property type="entry name" value="Six-hairpin glycosidases"/>
    <property type="match status" value="1"/>
</dbReference>
<sequence length="752" mass="85451">MVESSNVKLNVDWPQFLAQHDMIWDRCPEKWEDSPFLGNGLMGAMLFKEPGQAAWHLEIYRSDVQDHRDDSHGIPGFSRARLPIGHFLLHFEGNVTGCQMRLELWNAELKGAIFTDKGQVDFKAIVHSEELAILVEIMPDSGEKDCFWQWYATEAVSPRQSYGLRHGDSARTLASYLPNPVSLFRQEEGISLSVQSLLAGGQTAAAWMEKPTNAGRMLIVTVAHSYPEESADKDALALVRHLAAIAPEALWESHRHSWHQYYPLSFVSFSDTLLESFYWIQMYKLFSATRADRALIDNQGPWLDETPWPYATWNLNVQLSYWPLFASNRVQLAQSLWRTLHNGLNSLISNVAEPYRHDSAGIPTSTALDLLAPVAVPGTVKSGFAEAGNLTWALHDCWLYYRMTMDDSYLEEVLYPLLRRSINYYLHFLYEDEEHKLHLLATSSPEYGAVMEDCNYDLSLLRWGCDALIYSCNRLGIKDELLERWREVLDKLTEYPEDQNEGFLIGRDQSYEKSHRHYSHLLMIYPLYLIHAEQPGNRERIEKSLRHWQSKPEYLEGYSCTGSASISAGLGDGNRALAYLKRLWEGFLSPTTMYRELGPVIETPLSAAQSIQDMLLQSWGNTIRVFPAVPDAWKDVAIHDMRAEGGFLVSAVRKEGVTQFVRIKSLAGEPCLVRTGIPEPYQVVTGSKMPVESIGDGMIRLQLLKGEEIVFALEQGTEWIVNPCAPTAEAVNSYGLNARTRIERNHGRNPEL</sequence>
<dbReference type="PANTHER" id="PTHR31084:SF0">
    <property type="entry name" value="ALPHA-L-FUCOSIDASE 2"/>
    <property type="match status" value="1"/>
</dbReference>
<dbReference type="InterPro" id="IPR008928">
    <property type="entry name" value="6-hairpin_glycosidase_sf"/>
</dbReference>
<dbReference type="GO" id="GO:0004560">
    <property type="term" value="F:alpha-L-fucosidase activity"/>
    <property type="evidence" value="ECO:0007669"/>
    <property type="project" value="TreeGrafter"/>
</dbReference>
<organism evidence="3 4">
    <name type="scientific">Paenibacillus foliorum</name>
    <dbReference type="NCBI Taxonomy" id="2654974"/>
    <lineage>
        <taxon>Bacteria</taxon>
        <taxon>Bacillati</taxon>
        <taxon>Bacillota</taxon>
        <taxon>Bacilli</taxon>
        <taxon>Bacillales</taxon>
        <taxon>Paenibacillaceae</taxon>
        <taxon>Paenibacillus</taxon>
    </lineage>
</organism>
<accession>A0A972GTQ4</accession>
<dbReference type="InterPro" id="IPR049053">
    <property type="entry name" value="AFCA-like_C"/>
</dbReference>
<dbReference type="Pfam" id="PF21307">
    <property type="entry name" value="Glyco_hydro_95_C"/>
    <property type="match status" value="1"/>
</dbReference>
<gene>
    <name evidence="3" type="ORF">GC093_12375</name>
</gene>
<dbReference type="Gene3D" id="1.50.10.10">
    <property type="match status" value="1"/>
</dbReference>
<evidence type="ECO:0000313" key="4">
    <source>
        <dbReference type="Proteomes" id="UP000641588"/>
    </source>
</evidence>
<comment type="caution">
    <text evidence="3">The sequence shown here is derived from an EMBL/GenBank/DDBJ whole genome shotgun (WGS) entry which is preliminary data.</text>
</comment>
<dbReference type="RefSeq" id="WP_171652207.1">
    <property type="nucleotide sequence ID" value="NZ_WHOD01000052.1"/>
</dbReference>
<dbReference type="PANTHER" id="PTHR31084">
    <property type="entry name" value="ALPHA-L-FUCOSIDASE 2"/>
    <property type="match status" value="1"/>
</dbReference>
<name>A0A972GTQ4_9BACL</name>
<reference evidence="3" key="1">
    <citation type="submission" date="2019-10" db="EMBL/GenBank/DDBJ databases">
        <title>Description of Paenibacillus glebae sp. nov.</title>
        <authorList>
            <person name="Carlier A."/>
            <person name="Qi S."/>
        </authorList>
    </citation>
    <scope>NUCLEOTIDE SEQUENCE</scope>
    <source>
        <strain evidence="3">LMG 31456</strain>
    </source>
</reference>
<evidence type="ECO:0000259" key="1">
    <source>
        <dbReference type="Pfam" id="PF21307"/>
    </source>
</evidence>
<dbReference type="Pfam" id="PF22124">
    <property type="entry name" value="Glyco_hydro_95_cat"/>
    <property type="match status" value="1"/>
</dbReference>
<feature type="domain" description="Alpha fucosidase A-like C-terminal" evidence="1">
    <location>
        <begin position="617"/>
        <end position="708"/>
    </location>
</feature>
<evidence type="ECO:0000259" key="2">
    <source>
        <dbReference type="Pfam" id="PF22124"/>
    </source>
</evidence>
<dbReference type="AlphaFoldDB" id="A0A972GTQ4"/>
<proteinExistence type="predicted"/>
<dbReference type="InterPro" id="IPR012341">
    <property type="entry name" value="6hp_glycosidase-like_sf"/>
</dbReference>
<keyword evidence="4" id="KW-1185">Reference proteome</keyword>
<dbReference type="Proteomes" id="UP000641588">
    <property type="component" value="Unassembled WGS sequence"/>
</dbReference>
<dbReference type="GO" id="GO:0005975">
    <property type="term" value="P:carbohydrate metabolic process"/>
    <property type="evidence" value="ECO:0007669"/>
    <property type="project" value="InterPro"/>
</dbReference>
<feature type="domain" description="Glycosyl hydrolase family 95 catalytic" evidence="2">
    <location>
        <begin position="274"/>
        <end position="585"/>
    </location>
</feature>
<dbReference type="InterPro" id="IPR054363">
    <property type="entry name" value="GH95_cat"/>
</dbReference>
<evidence type="ECO:0000313" key="3">
    <source>
        <dbReference type="EMBL" id="NOU94008.1"/>
    </source>
</evidence>
<protein>
    <submittedName>
        <fullName evidence="3">Alpha-L-fucosidase</fullName>
    </submittedName>
</protein>
<dbReference type="EMBL" id="WHOD01000052">
    <property type="protein sequence ID" value="NOU94008.1"/>
    <property type="molecule type" value="Genomic_DNA"/>
</dbReference>